<gene>
    <name evidence="7" type="ORF">KUTeg_007574</name>
</gene>
<evidence type="ECO:0000256" key="5">
    <source>
        <dbReference type="ARBA" id="ARBA00023136"/>
    </source>
</evidence>
<keyword evidence="3" id="KW-0732">Signal</keyword>
<name>A0ABQ9FDP8_TEGGR</name>
<keyword evidence="5" id="KW-0472">Membrane</keyword>
<evidence type="ECO:0000256" key="1">
    <source>
        <dbReference type="ARBA" id="ARBA00004370"/>
    </source>
</evidence>
<feature type="domain" description="TIR" evidence="6">
    <location>
        <begin position="36"/>
        <end position="172"/>
    </location>
</feature>
<dbReference type="SUPFAM" id="SSF52200">
    <property type="entry name" value="Toll/Interleukin receptor TIR domain"/>
    <property type="match status" value="1"/>
</dbReference>
<dbReference type="Proteomes" id="UP001217089">
    <property type="component" value="Unassembled WGS sequence"/>
</dbReference>
<dbReference type="PROSITE" id="PS50104">
    <property type="entry name" value="TIR"/>
    <property type="match status" value="1"/>
</dbReference>
<reference evidence="7 8" key="1">
    <citation type="submission" date="2022-12" db="EMBL/GenBank/DDBJ databases">
        <title>Chromosome-level genome of Tegillarca granosa.</title>
        <authorList>
            <person name="Kim J."/>
        </authorList>
    </citation>
    <scope>NUCLEOTIDE SEQUENCE [LARGE SCALE GENOMIC DNA]</scope>
    <source>
        <strain evidence="7">Teg-2019</strain>
        <tissue evidence="7">Adductor muscle</tissue>
    </source>
</reference>
<evidence type="ECO:0000313" key="8">
    <source>
        <dbReference type="Proteomes" id="UP001217089"/>
    </source>
</evidence>
<evidence type="ECO:0000256" key="3">
    <source>
        <dbReference type="ARBA" id="ARBA00022729"/>
    </source>
</evidence>
<evidence type="ECO:0000259" key="6">
    <source>
        <dbReference type="PROSITE" id="PS50104"/>
    </source>
</evidence>
<keyword evidence="2" id="KW-0812">Transmembrane</keyword>
<sequence length="172" mass="20746">MGRKQQQRLLRWRIVYFFYRHFHYGYKPIRIDDSAYSYDAFVAYSGEDYRWICSSFRKKLETSHSFKLCLHDKDFEIGLSIQQNIINSICNSRKVIIDATPGYIKSKWFEFEIEMSYIEMMKRSYENGIIVMIRNGTKPSDMPDLLRKLWNNITCVLFEKKMKMKKLSLTKL</sequence>
<dbReference type="Gene3D" id="3.40.50.10140">
    <property type="entry name" value="Toll/interleukin-1 receptor homology (TIR) domain"/>
    <property type="match status" value="1"/>
</dbReference>
<keyword evidence="8" id="KW-1185">Reference proteome</keyword>
<dbReference type="Pfam" id="PF01582">
    <property type="entry name" value="TIR"/>
    <property type="match status" value="1"/>
</dbReference>
<evidence type="ECO:0000313" key="7">
    <source>
        <dbReference type="EMBL" id="KAJ8315424.1"/>
    </source>
</evidence>
<accession>A0ABQ9FDP8</accession>
<evidence type="ECO:0000256" key="4">
    <source>
        <dbReference type="ARBA" id="ARBA00022989"/>
    </source>
</evidence>
<dbReference type="SMART" id="SM00255">
    <property type="entry name" value="TIR"/>
    <property type="match status" value="1"/>
</dbReference>
<dbReference type="EMBL" id="JARBDR010000337">
    <property type="protein sequence ID" value="KAJ8315424.1"/>
    <property type="molecule type" value="Genomic_DNA"/>
</dbReference>
<keyword evidence="4" id="KW-1133">Transmembrane helix</keyword>
<protein>
    <recommendedName>
        <fullName evidence="6">TIR domain-containing protein</fullName>
    </recommendedName>
</protein>
<dbReference type="PANTHER" id="PTHR24365">
    <property type="entry name" value="TOLL-LIKE RECEPTOR"/>
    <property type="match status" value="1"/>
</dbReference>
<comment type="caution">
    <text evidence="7">The sequence shown here is derived from an EMBL/GenBank/DDBJ whole genome shotgun (WGS) entry which is preliminary data.</text>
</comment>
<dbReference type="InterPro" id="IPR000157">
    <property type="entry name" value="TIR_dom"/>
</dbReference>
<comment type="subcellular location">
    <subcellularLocation>
        <location evidence="1">Membrane</location>
    </subcellularLocation>
</comment>
<dbReference type="InterPro" id="IPR035897">
    <property type="entry name" value="Toll_tir_struct_dom_sf"/>
</dbReference>
<dbReference type="PANTHER" id="PTHR24365:SF541">
    <property type="entry name" value="PROTEIN TOLL-RELATED"/>
    <property type="match status" value="1"/>
</dbReference>
<organism evidence="7 8">
    <name type="scientific">Tegillarca granosa</name>
    <name type="common">Malaysian cockle</name>
    <name type="synonym">Anadara granosa</name>
    <dbReference type="NCBI Taxonomy" id="220873"/>
    <lineage>
        <taxon>Eukaryota</taxon>
        <taxon>Metazoa</taxon>
        <taxon>Spiralia</taxon>
        <taxon>Lophotrochozoa</taxon>
        <taxon>Mollusca</taxon>
        <taxon>Bivalvia</taxon>
        <taxon>Autobranchia</taxon>
        <taxon>Pteriomorphia</taxon>
        <taxon>Arcoida</taxon>
        <taxon>Arcoidea</taxon>
        <taxon>Arcidae</taxon>
        <taxon>Tegillarca</taxon>
    </lineage>
</organism>
<evidence type="ECO:0000256" key="2">
    <source>
        <dbReference type="ARBA" id="ARBA00022692"/>
    </source>
</evidence>
<proteinExistence type="predicted"/>